<evidence type="ECO:0000313" key="16">
    <source>
        <dbReference type="Proteomes" id="UP000249605"/>
    </source>
</evidence>
<dbReference type="EMBL" id="CP029833">
    <property type="protein sequence ID" value="AWU97294.1"/>
    <property type="molecule type" value="Genomic_DNA"/>
</dbReference>
<keyword evidence="15" id="KW-0614">Plasmid</keyword>
<evidence type="ECO:0000313" key="15">
    <source>
        <dbReference type="EMBL" id="AWU97294.1"/>
    </source>
</evidence>
<dbReference type="InterPro" id="IPR046451">
    <property type="entry name" value="HgmA_C"/>
</dbReference>
<organism evidence="15 16">
    <name type="scientific">Azospirillum ramasamyi</name>
    <dbReference type="NCBI Taxonomy" id="682998"/>
    <lineage>
        <taxon>Bacteria</taxon>
        <taxon>Pseudomonadati</taxon>
        <taxon>Pseudomonadota</taxon>
        <taxon>Alphaproteobacteria</taxon>
        <taxon>Rhodospirillales</taxon>
        <taxon>Azospirillaceae</taxon>
        <taxon>Azospirillum</taxon>
    </lineage>
</organism>
<dbReference type="CDD" id="cd07000">
    <property type="entry name" value="cupin_HGO_N"/>
    <property type="match status" value="1"/>
</dbReference>
<dbReference type="HAMAP" id="MF_00334">
    <property type="entry name" value="Homogentis_dioxygen"/>
    <property type="match status" value="1"/>
</dbReference>
<dbReference type="NCBIfam" id="TIGR01015">
    <property type="entry name" value="hmgA"/>
    <property type="match status" value="1"/>
</dbReference>
<dbReference type="SUPFAM" id="SSF51182">
    <property type="entry name" value="RmlC-like cupins"/>
    <property type="match status" value="1"/>
</dbReference>
<keyword evidence="16" id="KW-1185">Reference proteome</keyword>
<keyword evidence="6 9" id="KW-0560">Oxidoreductase</keyword>
<name>A0A2U9SCY3_9PROT</name>
<evidence type="ECO:0000256" key="7">
    <source>
        <dbReference type="ARBA" id="ARBA00023004"/>
    </source>
</evidence>
<evidence type="ECO:0000256" key="4">
    <source>
        <dbReference type="ARBA" id="ARBA00022878"/>
    </source>
</evidence>
<feature type="binding site" evidence="12">
    <location>
        <position position="331"/>
    </location>
    <ligand>
        <name>Fe cation</name>
        <dbReference type="ChEBI" id="CHEBI:24875"/>
    </ligand>
</feature>
<dbReference type="Pfam" id="PF04209">
    <property type="entry name" value="HgmA_C"/>
    <property type="match status" value="1"/>
</dbReference>
<comment type="cofactor">
    <cofactor evidence="1 9 12">
        <name>Fe cation</name>
        <dbReference type="ChEBI" id="CHEBI:24875"/>
    </cofactor>
</comment>
<dbReference type="UniPathway" id="UPA00139">
    <property type="reaction ID" value="UER00339"/>
</dbReference>
<feature type="domain" description="Homogentisate 1,2-dioxygenase C-terminal" evidence="13">
    <location>
        <begin position="276"/>
        <end position="429"/>
    </location>
</feature>
<evidence type="ECO:0000256" key="11">
    <source>
        <dbReference type="PIRSR" id="PIRSR605708-1"/>
    </source>
</evidence>
<dbReference type="GO" id="GO:0006559">
    <property type="term" value="P:L-phenylalanine catabolic process"/>
    <property type="evidence" value="ECO:0007669"/>
    <property type="project" value="UniProtKB-UniRule"/>
</dbReference>
<feature type="binding site" evidence="12">
    <location>
        <position position="337"/>
    </location>
    <ligand>
        <name>Fe cation</name>
        <dbReference type="ChEBI" id="CHEBI:24875"/>
    </ligand>
</feature>
<dbReference type="FunFam" id="2.60.120.10:FF:000034">
    <property type="entry name" value="Homogentisate 1,2-dioxygenase"/>
    <property type="match status" value="1"/>
</dbReference>
<evidence type="ECO:0000256" key="1">
    <source>
        <dbReference type="ARBA" id="ARBA00001962"/>
    </source>
</evidence>
<dbReference type="GO" id="GO:0006572">
    <property type="term" value="P:L-tyrosine catabolic process"/>
    <property type="evidence" value="ECO:0007669"/>
    <property type="project" value="UniProtKB-UniRule"/>
</dbReference>
<evidence type="ECO:0000259" key="13">
    <source>
        <dbReference type="Pfam" id="PF04209"/>
    </source>
</evidence>
<evidence type="ECO:0000256" key="2">
    <source>
        <dbReference type="ARBA" id="ARBA00007757"/>
    </source>
</evidence>
<dbReference type="RefSeq" id="WP_111070019.1">
    <property type="nucleotide sequence ID" value="NZ_CP029833.1"/>
</dbReference>
<protein>
    <recommendedName>
        <fullName evidence="9 10">Homogentisate 1,2-dioxygenase</fullName>
        <shortName evidence="9">HGDO</shortName>
        <ecNumber evidence="9 10">1.13.11.5</ecNumber>
    </recommendedName>
    <alternativeName>
        <fullName evidence="9">Homogentisate oxygenase</fullName>
    </alternativeName>
    <alternativeName>
        <fullName evidence="9">Homogentisic acid oxidase</fullName>
    </alternativeName>
    <alternativeName>
        <fullName evidence="9">Homogentisicase</fullName>
    </alternativeName>
</protein>
<geneLocation type="plasmid" evidence="15 16">
    <name>unnamed3</name>
</geneLocation>
<evidence type="ECO:0000256" key="3">
    <source>
        <dbReference type="ARBA" id="ARBA00022723"/>
    </source>
</evidence>
<keyword evidence="4 9" id="KW-0828">Tyrosine catabolism</keyword>
<evidence type="ECO:0000259" key="14">
    <source>
        <dbReference type="Pfam" id="PF20510"/>
    </source>
</evidence>
<dbReference type="OrthoDB" id="9811253at2"/>
<dbReference type="GO" id="GO:0005737">
    <property type="term" value="C:cytoplasm"/>
    <property type="evidence" value="ECO:0007669"/>
    <property type="project" value="TreeGrafter"/>
</dbReference>
<dbReference type="InterPro" id="IPR046452">
    <property type="entry name" value="HgmA_N"/>
</dbReference>
<feature type="domain" description="Homogentisate 1,2-dioxygenase N-terminal" evidence="14">
    <location>
        <begin position="7"/>
        <end position="275"/>
    </location>
</feature>
<keyword evidence="7 9" id="KW-0408">Iron</keyword>
<proteinExistence type="inferred from homology"/>
<comment type="pathway">
    <text evidence="9">Amino-acid degradation; L-phenylalanine degradation; acetoacetate and fumarate from L-phenylalanine: step 4/6.</text>
</comment>
<comment type="catalytic activity">
    <reaction evidence="9">
        <text>homogentisate + O2 = 4-maleylacetoacetate + H(+)</text>
        <dbReference type="Rhea" id="RHEA:15449"/>
        <dbReference type="ChEBI" id="CHEBI:15378"/>
        <dbReference type="ChEBI" id="CHEBI:15379"/>
        <dbReference type="ChEBI" id="CHEBI:16169"/>
        <dbReference type="ChEBI" id="CHEBI:17105"/>
        <dbReference type="EC" id="1.13.11.5"/>
    </reaction>
</comment>
<evidence type="ECO:0000256" key="10">
    <source>
        <dbReference type="NCBIfam" id="TIGR01015"/>
    </source>
</evidence>
<sequence>MTSPAFTYRSGFGNEFATEALPGALPVGRNSPQRPPYGLYAEQISGTAFTAPRAHNRRSWLYRIRPAVVHEPFRPMDSGRLTSRFDEMPAPPTQLRWSPPPMPDAPTDFVAGLVTMGGNGGPQAQTGCGIHLYAANRSMEGRFFYDADGELLIVPQQGRLRLFTELGVLEVEPQEIALIPRGLRFRVELPDGTARGYVCENFGAPFRLPDLGPIGSNGLANPRDFLTPDAWYEDVEGAFELVAKFDDQLWSAPIGHSPLDVVAWHGNHAPCKYDLRRFNTIGSISFDHPDPSIFLVLQSPSDTPGVDSIDFVIFPPRWLVQEDTFRPPWFHRNVASEFMGLIHGVYDAKEEGFLPGGASLHNCMSGHGPDAETFAKASAADTTRPQRVGDTMAFMFETRAVIRPTRHALETAELQHDYYRCWQGLTKRFDPTRP</sequence>
<comment type="function">
    <text evidence="9">Involved in the catabolism of homogentisate (2,5-dihydroxyphenylacetate or 2,5-OH-PhAc), a central intermediate in the degradation of phenylalanine and tyrosine. Catalyzes the oxidative ring cleavage of the aromatic ring of homogentisate to yield maleylacetoacetate.</text>
</comment>
<feature type="binding site" evidence="12">
    <location>
        <position position="346"/>
    </location>
    <ligand>
        <name>homogentisate</name>
        <dbReference type="ChEBI" id="CHEBI:16169"/>
    </ligand>
</feature>
<dbReference type="AlphaFoldDB" id="A0A2U9SCY3"/>
<dbReference type="PANTHER" id="PTHR11056">
    <property type="entry name" value="HOMOGENTISATE 1,2-DIOXYGENASE"/>
    <property type="match status" value="1"/>
</dbReference>
<gene>
    <name evidence="9" type="primary">hmgA</name>
    <name evidence="15" type="ORF">DM194_23730</name>
</gene>
<feature type="active site" description="Proton acceptor" evidence="9 11">
    <location>
        <position position="288"/>
    </location>
</feature>
<dbReference type="Pfam" id="PF20510">
    <property type="entry name" value="HgmA_N"/>
    <property type="match status" value="1"/>
</dbReference>
<evidence type="ECO:0000256" key="8">
    <source>
        <dbReference type="ARBA" id="ARBA00023232"/>
    </source>
</evidence>
<dbReference type="Proteomes" id="UP000249605">
    <property type="component" value="Plasmid unnamed3"/>
</dbReference>
<keyword evidence="5 9" id="KW-0223">Dioxygenase</keyword>
<comment type="caution">
    <text evidence="9">Lacks conserved residue(s) required for the propagation of feature annotation.</text>
</comment>
<keyword evidence="8 9" id="KW-0585">Phenylalanine catabolism</keyword>
<accession>A0A2U9SCY3</accession>
<dbReference type="InterPro" id="IPR022950">
    <property type="entry name" value="Homogentis_dOase_bac"/>
</dbReference>
<dbReference type="GO" id="GO:0005506">
    <property type="term" value="F:iron ion binding"/>
    <property type="evidence" value="ECO:0007669"/>
    <property type="project" value="UniProtKB-UniRule"/>
</dbReference>
<dbReference type="PANTHER" id="PTHR11056:SF0">
    <property type="entry name" value="HOMOGENTISATE 1,2-DIOXYGENASE"/>
    <property type="match status" value="1"/>
</dbReference>
<dbReference type="InterPro" id="IPR014710">
    <property type="entry name" value="RmlC-like_jellyroll"/>
</dbReference>
<feature type="binding site" evidence="9 12">
    <location>
        <position position="367"/>
    </location>
    <ligand>
        <name>homogentisate</name>
        <dbReference type="ChEBI" id="CHEBI:16169"/>
    </ligand>
</feature>
<reference evidence="15 16" key="1">
    <citation type="submission" date="2018-06" db="EMBL/GenBank/DDBJ databases">
        <title>Complete genome sequencing of Azospirillum sp. M2T2B2.</title>
        <authorList>
            <person name="Heo J."/>
            <person name="Kim S.-J."/>
            <person name="Kwon S.-W."/>
            <person name="Anandham R."/>
        </authorList>
    </citation>
    <scope>NUCLEOTIDE SEQUENCE [LARGE SCALE GENOMIC DNA]</scope>
    <source>
        <strain evidence="15 16">M2T2B2</strain>
        <plasmid evidence="15 16">unnamed3</plasmid>
    </source>
</reference>
<evidence type="ECO:0000256" key="12">
    <source>
        <dbReference type="PIRSR" id="PIRSR605708-2"/>
    </source>
</evidence>
<comment type="subunit">
    <text evidence="9">Hexamer; dimer of trimers.</text>
</comment>
<evidence type="ECO:0000256" key="6">
    <source>
        <dbReference type="ARBA" id="ARBA00023002"/>
    </source>
</evidence>
<evidence type="ECO:0000256" key="5">
    <source>
        <dbReference type="ARBA" id="ARBA00022964"/>
    </source>
</evidence>
<comment type="similarity">
    <text evidence="2 9">Belongs to the homogentisate dioxygenase family.</text>
</comment>
<dbReference type="InterPro" id="IPR005708">
    <property type="entry name" value="Homogentis_dOase"/>
</dbReference>
<dbReference type="InterPro" id="IPR011051">
    <property type="entry name" value="RmlC_Cupin_sf"/>
</dbReference>
<dbReference type="Gene3D" id="2.60.120.10">
    <property type="entry name" value="Jelly Rolls"/>
    <property type="match status" value="1"/>
</dbReference>
<dbReference type="GO" id="GO:0004411">
    <property type="term" value="F:homogentisate 1,2-dioxygenase activity"/>
    <property type="evidence" value="ECO:0007669"/>
    <property type="project" value="UniProtKB-UniRule"/>
</dbReference>
<evidence type="ECO:0000256" key="9">
    <source>
        <dbReference type="HAMAP-Rule" id="MF_00334"/>
    </source>
</evidence>
<dbReference type="EC" id="1.13.11.5" evidence="9 10"/>
<keyword evidence="3 9" id="KW-0479">Metal-binding</keyword>
<dbReference type="KEGG" id="azm:DM194_23730"/>